<evidence type="ECO:0000256" key="4">
    <source>
        <dbReference type="ARBA" id="ARBA00005259"/>
    </source>
</evidence>
<dbReference type="Pfam" id="PF01872">
    <property type="entry name" value="RibD_C"/>
    <property type="match status" value="1"/>
</dbReference>
<comment type="catalytic activity">
    <reaction evidence="13 14">
        <text>2,5-diamino-6-hydroxy-4-(5-phosphoribosylamino)-pyrimidine + H2O + H(+) = 5-amino-6-(5-phospho-D-ribosylamino)uracil + NH4(+)</text>
        <dbReference type="Rhea" id="RHEA:21868"/>
        <dbReference type="ChEBI" id="CHEBI:15377"/>
        <dbReference type="ChEBI" id="CHEBI:15378"/>
        <dbReference type="ChEBI" id="CHEBI:28938"/>
        <dbReference type="ChEBI" id="CHEBI:58453"/>
        <dbReference type="ChEBI" id="CHEBI:58614"/>
        <dbReference type="EC" id="3.5.4.26"/>
    </reaction>
</comment>
<dbReference type="InterPro" id="IPR050765">
    <property type="entry name" value="Riboflavin_Biosynth_HTPR"/>
</dbReference>
<dbReference type="Gene3D" id="3.40.140.10">
    <property type="entry name" value="Cytidine Deaminase, domain 2"/>
    <property type="match status" value="1"/>
</dbReference>
<dbReference type="Gene3D" id="3.40.430.10">
    <property type="entry name" value="Dihydrofolate Reductase, subunit A"/>
    <property type="match status" value="2"/>
</dbReference>
<evidence type="ECO:0000259" key="18">
    <source>
        <dbReference type="PROSITE" id="PS51747"/>
    </source>
</evidence>
<dbReference type="PANTHER" id="PTHR38011">
    <property type="entry name" value="DIHYDROFOLATE REDUCTASE FAMILY PROTEIN (AFU_ORTHOLOGUE AFUA_8G06820)"/>
    <property type="match status" value="1"/>
</dbReference>
<dbReference type="GeneID" id="85485539"/>
<reference evidence="19 20" key="1">
    <citation type="submission" date="2016-10" db="EMBL/GenBank/DDBJ databases">
        <authorList>
            <person name="de Groot N.N."/>
        </authorList>
    </citation>
    <scope>NUCLEOTIDE SEQUENCE [LARGE SCALE GENOMIC DNA]</scope>
    <source>
        <strain evidence="19 20">DSM 44908</strain>
    </source>
</reference>
<evidence type="ECO:0000256" key="12">
    <source>
        <dbReference type="ARBA" id="ARBA00049861"/>
    </source>
</evidence>
<evidence type="ECO:0000256" key="8">
    <source>
        <dbReference type="ARBA" id="ARBA00022833"/>
    </source>
</evidence>
<dbReference type="SUPFAM" id="SSF53927">
    <property type="entry name" value="Cytidine deaminase-like"/>
    <property type="match status" value="1"/>
</dbReference>
<dbReference type="Pfam" id="PF00383">
    <property type="entry name" value="dCMP_cyt_deam_1"/>
    <property type="match status" value="1"/>
</dbReference>
<dbReference type="PROSITE" id="PS51747">
    <property type="entry name" value="CYT_DCMP_DEAMINASES_2"/>
    <property type="match status" value="1"/>
</dbReference>
<dbReference type="InterPro" id="IPR004794">
    <property type="entry name" value="Eubact_RibD"/>
</dbReference>
<feature type="active site" description="Proton donor" evidence="15">
    <location>
        <position position="59"/>
    </location>
</feature>
<dbReference type="GO" id="GO:0008270">
    <property type="term" value="F:zinc ion binding"/>
    <property type="evidence" value="ECO:0007669"/>
    <property type="project" value="InterPro"/>
</dbReference>
<evidence type="ECO:0000256" key="13">
    <source>
        <dbReference type="ARBA" id="ARBA00049886"/>
    </source>
</evidence>
<dbReference type="GO" id="GO:0008703">
    <property type="term" value="F:5-amino-6-(5-phosphoribosylamino)uracil reductase activity"/>
    <property type="evidence" value="ECO:0007669"/>
    <property type="project" value="UniProtKB-EC"/>
</dbReference>
<dbReference type="GO" id="GO:0008835">
    <property type="term" value="F:diaminohydroxyphosphoribosylaminopyrimidine deaminase activity"/>
    <property type="evidence" value="ECO:0007669"/>
    <property type="project" value="UniProtKB-EC"/>
</dbReference>
<evidence type="ECO:0000313" key="20">
    <source>
        <dbReference type="Proteomes" id="UP000182054"/>
    </source>
</evidence>
<feature type="binding site" evidence="16">
    <location>
        <position position="203"/>
    </location>
    <ligand>
        <name>substrate</name>
    </ligand>
</feature>
<comment type="pathway">
    <text evidence="3 14">Cofactor biosynthesis; riboflavin biosynthesis; 5-amino-6-(D-ribitylamino)uracil from GTP: step 3/4.</text>
</comment>
<comment type="similarity">
    <text evidence="4 14">In the N-terminal section; belongs to the cytidine and deoxycytidylate deaminase family.</text>
</comment>
<evidence type="ECO:0000256" key="1">
    <source>
        <dbReference type="ARBA" id="ARBA00002151"/>
    </source>
</evidence>
<comment type="function">
    <text evidence="1 14">Converts 2,5-diamino-6-(ribosylamino)-4(3h)-pyrimidinone 5'-phosphate into 5-amino-6-(ribosylamino)-2,4(1h,3h)-pyrimidinedione 5'-phosphate.</text>
</comment>
<feature type="binding site" evidence="16">
    <location>
        <position position="207"/>
    </location>
    <ligand>
        <name>NADP(+)</name>
        <dbReference type="ChEBI" id="CHEBI:58349"/>
    </ligand>
</feature>
<evidence type="ECO:0000256" key="6">
    <source>
        <dbReference type="ARBA" id="ARBA00022619"/>
    </source>
</evidence>
<dbReference type="PIRSF" id="PIRSF006769">
    <property type="entry name" value="RibD"/>
    <property type="match status" value="1"/>
</dbReference>
<keyword evidence="14" id="KW-0378">Hydrolase</keyword>
<dbReference type="PANTHER" id="PTHR38011:SF7">
    <property type="entry name" value="2,5-DIAMINO-6-RIBOSYLAMINO-4(3H)-PYRIMIDINONE 5'-PHOSPHATE REDUCTASE"/>
    <property type="match status" value="1"/>
</dbReference>
<evidence type="ECO:0000256" key="7">
    <source>
        <dbReference type="ARBA" id="ARBA00022723"/>
    </source>
</evidence>
<feature type="binding site" evidence="16">
    <location>
        <begin position="274"/>
        <end position="280"/>
    </location>
    <ligand>
        <name>NADP(+)</name>
        <dbReference type="ChEBI" id="CHEBI:58349"/>
    </ligand>
</feature>
<evidence type="ECO:0000313" key="19">
    <source>
        <dbReference type="EMBL" id="SFA48966.1"/>
    </source>
</evidence>
<comment type="cofactor">
    <cofactor evidence="14 17">
        <name>Zn(2+)</name>
        <dbReference type="ChEBI" id="CHEBI:29105"/>
    </cofactor>
    <text evidence="14 17">Binds 1 zinc ion.</text>
</comment>
<feature type="binding site" evidence="16">
    <location>
        <position position="161"/>
    </location>
    <ligand>
        <name>NADP(+)</name>
        <dbReference type="ChEBI" id="CHEBI:58349"/>
    </ligand>
</feature>
<comment type="catalytic activity">
    <reaction evidence="12 14">
        <text>5-amino-6-(5-phospho-D-ribitylamino)uracil + NADP(+) = 5-amino-6-(5-phospho-D-ribosylamino)uracil + NADPH + H(+)</text>
        <dbReference type="Rhea" id="RHEA:17845"/>
        <dbReference type="ChEBI" id="CHEBI:15378"/>
        <dbReference type="ChEBI" id="CHEBI:57783"/>
        <dbReference type="ChEBI" id="CHEBI:58349"/>
        <dbReference type="ChEBI" id="CHEBI:58421"/>
        <dbReference type="ChEBI" id="CHEBI:58453"/>
        <dbReference type="EC" id="1.1.1.193"/>
    </reaction>
</comment>
<keyword evidence="8 14" id="KW-0862">Zinc</keyword>
<dbReference type="EC" id="3.5.4.26" evidence="14"/>
<dbReference type="InterPro" id="IPR016193">
    <property type="entry name" value="Cytidine_deaminase-like"/>
</dbReference>
<dbReference type="CDD" id="cd01284">
    <property type="entry name" value="Riboflavin_deaminase-reductase"/>
    <property type="match status" value="1"/>
</dbReference>
<feature type="binding site" evidence="16">
    <location>
        <position position="272"/>
    </location>
    <ligand>
        <name>substrate</name>
    </ligand>
</feature>
<dbReference type="InterPro" id="IPR002734">
    <property type="entry name" value="RibDG_C"/>
</dbReference>
<keyword evidence="7 14" id="KW-0479">Metal-binding</keyword>
<name>A0A1I0TD95_9NOCA</name>
<evidence type="ECO:0000256" key="14">
    <source>
        <dbReference type="PIRNR" id="PIRNR006769"/>
    </source>
</evidence>
<evidence type="ECO:0000256" key="10">
    <source>
        <dbReference type="ARBA" id="ARBA00023002"/>
    </source>
</evidence>
<dbReference type="UniPathway" id="UPA00275">
    <property type="reaction ID" value="UER00401"/>
</dbReference>
<keyword evidence="9 14" id="KW-0521">NADP</keyword>
<organism evidence="19 20">
    <name type="scientific">Rhodococcoides kroppenstedtii</name>
    <dbReference type="NCBI Taxonomy" id="293050"/>
    <lineage>
        <taxon>Bacteria</taxon>
        <taxon>Bacillati</taxon>
        <taxon>Actinomycetota</taxon>
        <taxon>Actinomycetes</taxon>
        <taxon>Mycobacteriales</taxon>
        <taxon>Nocardiaceae</taxon>
        <taxon>Rhodococcoides</taxon>
    </lineage>
</organism>
<feature type="binding site" evidence="16">
    <location>
        <position position="191"/>
    </location>
    <ligand>
        <name>substrate</name>
    </ligand>
</feature>
<feature type="binding site" evidence="17">
    <location>
        <position position="82"/>
    </location>
    <ligand>
        <name>Zn(2+)</name>
        <dbReference type="ChEBI" id="CHEBI:29105"/>
        <note>catalytic</note>
    </ligand>
</feature>
<feature type="binding site" evidence="17">
    <location>
        <position position="91"/>
    </location>
    <ligand>
        <name>Zn(2+)</name>
        <dbReference type="ChEBI" id="CHEBI:29105"/>
        <note>catalytic</note>
    </ligand>
</feature>
<feature type="domain" description="CMP/dCMP-type deaminase" evidence="18">
    <location>
        <begin position="7"/>
        <end position="129"/>
    </location>
</feature>
<proteinExistence type="inferred from homology"/>
<sequence>MVPLPSAVVDEAMRIAVAVSESARGISTPNPPVGAVILDAEHRVVGTGATAAPGGPHAEVVALREAGVAAAGGTAVVTLEPCDHTGRTGPCTEALLAAGVARVVHALADPTPAASGGGETLTRAGVAVESGRLADEVARGPLRAWLHRQRTGRPHVTLKLASTLDGRIAAPDGTSRWITGPAARADVHAERARLDAIVVGTGTVLADDPALTARGDDGTLAARQPLRVVVGRRDLPTGLRVLDDSAPTRVVRDHDPHVVLAALDDVNDVLVEGGATLAAAFLDADLVDRLVVYLAPTVLGAGRSAVESTVVGTLADARRFRRESVTALGEDLRLDLVPAAAPSHPAAARTQQEQTCSPE</sequence>
<keyword evidence="6 14" id="KW-0686">Riboflavin biosynthesis</keyword>
<evidence type="ECO:0000256" key="5">
    <source>
        <dbReference type="ARBA" id="ARBA00007417"/>
    </source>
</evidence>
<dbReference type="InterPro" id="IPR016192">
    <property type="entry name" value="APOBEC/CMP_deaminase_Zn-bd"/>
</dbReference>
<feature type="binding site" evidence="16">
    <location>
        <position position="214"/>
    </location>
    <ligand>
        <name>substrate</name>
    </ligand>
</feature>
<dbReference type="Proteomes" id="UP000182054">
    <property type="component" value="Unassembled WGS sequence"/>
</dbReference>
<evidence type="ECO:0000256" key="3">
    <source>
        <dbReference type="ARBA" id="ARBA00004910"/>
    </source>
</evidence>
<dbReference type="NCBIfam" id="TIGR00326">
    <property type="entry name" value="eubact_ribD"/>
    <property type="match status" value="1"/>
</dbReference>
<evidence type="ECO:0000256" key="9">
    <source>
        <dbReference type="ARBA" id="ARBA00022857"/>
    </source>
</evidence>
<dbReference type="AlphaFoldDB" id="A0A1I0TD95"/>
<evidence type="ECO:0000256" key="16">
    <source>
        <dbReference type="PIRSR" id="PIRSR006769-2"/>
    </source>
</evidence>
<dbReference type="InterPro" id="IPR002125">
    <property type="entry name" value="CMP_dCMP_dom"/>
</dbReference>
<dbReference type="SUPFAM" id="SSF53597">
    <property type="entry name" value="Dihydrofolate reductase-like"/>
    <property type="match status" value="1"/>
</dbReference>
<feature type="binding site" evidence="16">
    <location>
        <position position="177"/>
    </location>
    <ligand>
        <name>NADP(+)</name>
        <dbReference type="ChEBI" id="CHEBI:58349"/>
    </ligand>
</feature>
<dbReference type="RefSeq" id="WP_074922068.1">
    <property type="nucleotide sequence ID" value="NZ_FOJN01000005.1"/>
</dbReference>
<keyword evidence="11" id="KW-0511">Multifunctional enzyme</keyword>
<comment type="pathway">
    <text evidence="2 14">Cofactor biosynthesis; riboflavin biosynthesis; 5-amino-6-(D-ribitylamino)uracil from GTP: step 2/4.</text>
</comment>
<gene>
    <name evidence="19" type="ORF">SAMN05444374_10585</name>
</gene>
<feature type="binding site" evidence="16">
    <location>
        <position position="175"/>
    </location>
    <ligand>
        <name>substrate</name>
    </ligand>
</feature>
<keyword evidence="10 14" id="KW-0560">Oxidoreductase</keyword>
<evidence type="ECO:0000256" key="11">
    <source>
        <dbReference type="ARBA" id="ARBA00023268"/>
    </source>
</evidence>
<comment type="similarity">
    <text evidence="5 14">In the C-terminal section; belongs to the HTP reductase family.</text>
</comment>
<dbReference type="EC" id="1.1.1.193" evidence="14"/>
<dbReference type="InterPro" id="IPR024072">
    <property type="entry name" value="DHFR-like_dom_sf"/>
</dbReference>
<protein>
    <recommendedName>
        <fullName evidence="14">Riboflavin biosynthesis protein RibD</fullName>
    </recommendedName>
    <domain>
        <recommendedName>
            <fullName evidence="14">Diaminohydroxyphosphoribosylaminopyrimidine deaminase</fullName>
            <shortName evidence="14">DRAP deaminase</shortName>
            <ecNumber evidence="14">3.5.4.26</ecNumber>
        </recommendedName>
        <alternativeName>
            <fullName evidence="14">Riboflavin-specific deaminase</fullName>
        </alternativeName>
    </domain>
    <domain>
        <recommendedName>
            <fullName evidence="14">5-amino-6-(5-phosphoribosylamino)uracil reductase</fullName>
            <ecNumber evidence="14">1.1.1.193</ecNumber>
        </recommendedName>
        <alternativeName>
            <fullName evidence="14">HTP reductase</fullName>
        </alternativeName>
    </domain>
</protein>
<evidence type="ECO:0000256" key="15">
    <source>
        <dbReference type="PIRSR" id="PIRSR006769-1"/>
    </source>
</evidence>
<accession>A0A1I0TD95</accession>
<dbReference type="GO" id="GO:0009231">
    <property type="term" value="P:riboflavin biosynthetic process"/>
    <property type="evidence" value="ECO:0007669"/>
    <property type="project" value="UniProtKB-UniPathway"/>
</dbReference>
<dbReference type="EMBL" id="FOJN01000005">
    <property type="protein sequence ID" value="SFA48966.1"/>
    <property type="molecule type" value="Genomic_DNA"/>
</dbReference>
<evidence type="ECO:0000256" key="2">
    <source>
        <dbReference type="ARBA" id="ARBA00004882"/>
    </source>
</evidence>
<evidence type="ECO:0000256" key="17">
    <source>
        <dbReference type="PIRSR" id="PIRSR006769-3"/>
    </source>
</evidence>
<feature type="binding site" evidence="16">
    <location>
        <position position="211"/>
    </location>
    <ligand>
        <name>substrate</name>
    </ligand>
</feature>
<feature type="binding site" evidence="17">
    <location>
        <position position="57"/>
    </location>
    <ligand>
        <name>Zn(2+)</name>
        <dbReference type="ChEBI" id="CHEBI:29105"/>
        <note>catalytic</note>
    </ligand>
</feature>
<dbReference type="PROSITE" id="PS00903">
    <property type="entry name" value="CYT_DCMP_DEAMINASES_1"/>
    <property type="match status" value="1"/>
</dbReference>